<organism evidence="4 5">
    <name type="scientific">Caldiarchaeum subterraneum</name>
    <dbReference type="NCBI Taxonomy" id="311458"/>
    <lineage>
        <taxon>Archaea</taxon>
        <taxon>Nitrososphaerota</taxon>
        <taxon>Candidatus Caldarchaeales</taxon>
        <taxon>Candidatus Caldarchaeaceae</taxon>
        <taxon>Candidatus Caldarchaeum</taxon>
    </lineage>
</organism>
<dbReference type="AlphaFoldDB" id="A0A832ZUG7"/>
<reference evidence="4" key="1">
    <citation type="journal article" date="2020" name="ISME J.">
        <title>Gammaproteobacteria mediating utilization of methyl-, sulfur- and petroleum organic compounds in deep ocean hydrothermal plumes.</title>
        <authorList>
            <person name="Zhou Z."/>
            <person name="Liu Y."/>
            <person name="Pan J."/>
            <person name="Cron B.R."/>
            <person name="Toner B.M."/>
            <person name="Anantharaman K."/>
            <person name="Breier J.A."/>
            <person name="Dick G.J."/>
            <person name="Li M."/>
        </authorList>
    </citation>
    <scope>NUCLEOTIDE SEQUENCE</scope>
    <source>
        <strain evidence="4">SZUA-1515</strain>
    </source>
</reference>
<dbReference type="SMART" id="SM00116">
    <property type="entry name" value="CBS"/>
    <property type="match status" value="2"/>
</dbReference>
<dbReference type="CDD" id="cd09836">
    <property type="entry name" value="CBS_pair_arch"/>
    <property type="match status" value="1"/>
</dbReference>
<gene>
    <name evidence="4" type="ORF">EYH45_00720</name>
</gene>
<evidence type="ECO:0000256" key="1">
    <source>
        <dbReference type="ARBA" id="ARBA00023122"/>
    </source>
</evidence>
<dbReference type="Proteomes" id="UP000608579">
    <property type="component" value="Unassembled WGS sequence"/>
</dbReference>
<feature type="domain" description="CBS" evidence="3">
    <location>
        <begin position="10"/>
        <end position="66"/>
    </location>
</feature>
<dbReference type="InterPro" id="IPR000644">
    <property type="entry name" value="CBS_dom"/>
</dbReference>
<evidence type="ECO:0000256" key="2">
    <source>
        <dbReference type="PROSITE-ProRule" id="PRU00703"/>
    </source>
</evidence>
<dbReference type="InterPro" id="IPR046342">
    <property type="entry name" value="CBS_dom_sf"/>
</dbReference>
<dbReference type="PANTHER" id="PTHR43080:SF2">
    <property type="entry name" value="CBS DOMAIN-CONTAINING PROTEIN"/>
    <property type="match status" value="1"/>
</dbReference>
<dbReference type="PROSITE" id="PS51371">
    <property type="entry name" value="CBS"/>
    <property type="match status" value="2"/>
</dbReference>
<sequence>MASVKVADIMSKNVLTVSPSTSLRDAAAVMLKRNVGCVVVMEDDKCVGILTERDFLRLFYERVDAEEPVEKYMSKNVITIRDSASVNEAKNIMVSQRIRHLPVIDYSNRLIGILSMRDVFERIQTVI</sequence>
<dbReference type="Pfam" id="PF00571">
    <property type="entry name" value="CBS"/>
    <property type="match status" value="2"/>
</dbReference>
<evidence type="ECO:0000313" key="4">
    <source>
        <dbReference type="EMBL" id="HIQ29067.1"/>
    </source>
</evidence>
<evidence type="ECO:0000313" key="5">
    <source>
        <dbReference type="Proteomes" id="UP000608579"/>
    </source>
</evidence>
<name>A0A832ZUG7_CALS0</name>
<protein>
    <submittedName>
        <fullName evidence="4">CBS domain-containing protein</fullName>
    </submittedName>
</protein>
<dbReference type="SUPFAM" id="SSF54631">
    <property type="entry name" value="CBS-domain pair"/>
    <property type="match status" value="1"/>
</dbReference>
<feature type="domain" description="CBS" evidence="3">
    <location>
        <begin position="73"/>
        <end position="127"/>
    </location>
</feature>
<keyword evidence="1 2" id="KW-0129">CBS domain</keyword>
<evidence type="ECO:0000259" key="3">
    <source>
        <dbReference type="PROSITE" id="PS51371"/>
    </source>
</evidence>
<dbReference type="InterPro" id="IPR051257">
    <property type="entry name" value="Diverse_CBS-Domain"/>
</dbReference>
<accession>A0A832ZUG7</accession>
<dbReference type="Gene3D" id="3.10.580.10">
    <property type="entry name" value="CBS-domain"/>
    <property type="match status" value="1"/>
</dbReference>
<dbReference type="PANTHER" id="PTHR43080">
    <property type="entry name" value="CBS DOMAIN-CONTAINING PROTEIN CBSX3, MITOCHONDRIAL"/>
    <property type="match status" value="1"/>
</dbReference>
<proteinExistence type="predicted"/>
<comment type="caution">
    <text evidence="4">The sequence shown here is derived from an EMBL/GenBank/DDBJ whole genome shotgun (WGS) entry which is preliminary data.</text>
</comment>
<dbReference type="EMBL" id="DQVM01000013">
    <property type="protein sequence ID" value="HIQ29067.1"/>
    <property type="molecule type" value="Genomic_DNA"/>
</dbReference>